<dbReference type="GO" id="GO:0003677">
    <property type="term" value="F:DNA binding"/>
    <property type="evidence" value="ECO:0007669"/>
    <property type="project" value="UniProtKB-KW"/>
</dbReference>
<organism evidence="5 6">
    <name type="scientific">Nodularia spumigena CENA596</name>
    <dbReference type="NCBI Taxonomy" id="1819295"/>
    <lineage>
        <taxon>Bacteria</taxon>
        <taxon>Bacillati</taxon>
        <taxon>Cyanobacteriota</taxon>
        <taxon>Cyanophyceae</taxon>
        <taxon>Nostocales</taxon>
        <taxon>Nodulariaceae</taxon>
        <taxon>Nodularia</taxon>
    </lineage>
</organism>
<comment type="similarity">
    <text evidence="1">Belongs to the 'phage' integrase family.</text>
</comment>
<dbReference type="Pfam" id="PF00589">
    <property type="entry name" value="Phage_integrase"/>
    <property type="match status" value="1"/>
</dbReference>
<keyword evidence="3" id="KW-0233">DNA recombination</keyword>
<evidence type="ECO:0000313" key="5">
    <source>
        <dbReference type="EMBL" id="KZL49343.1"/>
    </source>
</evidence>
<proteinExistence type="inferred from homology"/>
<name>A0A161UTV5_NODSP</name>
<sequence>MRGSVTSIPLGVILLPFLSPPQDNYNSADQSLLKLLQGYKKQIKTSVDAKEFLNWLDGRGIKQNSKKRYLAILQVLRKDLFGSFQVKVPDKPKPKPLTTNEVDRILNSLQRDPFYHHYHDFILLLLNTGLRLSEAIGLRWQDIDLQKREIHVYETLSKERGRSSKRVRKTTKTNVYRIVPMNSKVYQILKVRSEAKNKQELIFTSPQGLPLDNHNVNQRCWKITLENLGIPHRPLYVCRSTFISHCISSGIPPHEVAELVGNSPEIIFRHYLGSIKKPKLPEL</sequence>
<evidence type="ECO:0000256" key="2">
    <source>
        <dbReference type="ARBA" id="ARBA00023125"/>
    </source>
</evidence>
<dbReference type="GO" id="GO:0015074">
    <property type="term" value="P:DNA integration"/>
    <property type="evidence" value="ECO:0007669"/>
    <property type="project" value="InterPro"/>
</dbReference>
<dbReference type="AlphaFoldDB" id="A0A161UTV5"/>
<feature type="domain" description="Tyr recombinase" evidence="4">
    <location>
        <begin position="92"/>
        <end position="283"/>
    </location>
</feature>
<evidence type="ECO:0000256" key="3">
    <source>
        <dbReference type="ARBA" id="ARBA00023172"/>
    </source>
</evidence>
<dbReference type="PANTHER" id="PTHR30349">
    <property type="entry name" value="PHAGE INTEGRASE-RELATED"/>
    <property type="match status" value="1"/>
</dbReference>
<dbReference type="CDD" id="cd01189">
    <property type="entry name" value="INT_ICEBs1_C_like"/>
    <property type="match status" value="1"/>
</dbReference>
<dbReference type="InterPro" id="IPR002104">
    <property type="entry name" value="Integrase_catalytic"/>
</dbReference>
<comment type="caution">
    <text evidence="5">The sequence shown here is derived from an EMBL/GenBank/DDBJ whole genome shotgun (WGS) entry which is preliminary data.</text>
</comment>
<reference evidence="5 6" key="1">
    <citation type="submission" date="2016-04" db="EMBL/GenBank/DDBJ databases">
        <title>Draft Genome Assembly of the Bloom-forming Cyanobacterium Nodularia spumigena Strain CENA596 in Shrimp Production Ponds.</title>
        <authorList>
            <person name="Popin R.V."/>
            <person name="Rigonato J."/>
            <person name="Abreu V.A."/>
            <person name="Andreote A.P."/>
            <person name="Silveira S.B."/>
            <person name="Odebrecht C."/>
            <person name="Fiore M.F."/>
        </authorList>
    </citation>
    <scope>NUCLEOTIDE SEQUENCE [LARGE SCALE GENOMIC DNA]</scope>
    <source>
        <strain evidence="5 6">CENA596</strain>
    </source>
</reference>
<evidence type="ECO:0000259" key="4">
    <source>
        <dbReference type="PROSITE" id="PS51898"/>
    </source>
</evidence>
<evidence type="ECO:0000313" key="6">
    <source>
        <dbReference type="Proteomes" id="UP000076555"/>
    </source>
</evidence>
<gene>
    <name evidence="5" type="ORF">A2T98_13065</name>
</gene>
<dbReference type="InterPro" id="IPR050090">
    <property type="entry name" value="Tyrosine_recombinase_XerCD"/>
</dbReference>
<dbReference type="PANTHER" id="PTHR30349:SF41">
    <property type="entry name" value="INTEGRASE_RECOMBINASE PROTEIN MJ0367-RELATED"/>
    <property type="match status" value="1"/>
</dbReference>
<dbReference type="Gene3D" id="1.10.443.10">
    <property type="entry name" value="Intergrase catalytic core"/>
    <property type="match status" value="1"/>
</dbReference>
<dbReference type="Proteomes" id="UP000076555">
    <property type="component" value="Unassembled WGS sequence"/>
</dbReference>
<dbReference type="EMBL" id="LWAJ01000177">
    <property type="protein sequence ID" value="KZL49343.1"/>
    <property type="molecule type" value="Genomic_DNA"/>
</dbReference>
<dbReference type="PROSITE" id="PS51898">
    <property type="entry name" value="TYR_RECOMBINASE"/>
    <property type="match status" value="1"/>
</dbReference>
<accession>A0A161UTV5</accession>
<dbReference type="InterPro" id="IPR013762">
    <property type="entry name" value="Integrase-like_cat_sf"/>
</dbReference>
<protein>
    <recommendedName>
        <fullName evidence="4">Tyr recombinase domain-containing protein</fullName>
    </recommendedName>
</protein>
<dbReference type="SUPFAM" id="SSF56349">
    <property type="entry name" value="DNA breaking-rejoining enzymes"/>
    <property type="match status" value="1"/>
</dbReference>
<evidence type="ECO:0000256" key="1">
    <source>
        <dbReference type="ARBA" id="ARBA00008857"/>
    </source>
</evidence>
<dbReference type="GO" id="GO:0006310">
    <property type="term" value="P:DNA recombination"/>
    <property type="evidence" value="ECO:0007669"/>
    <property type="project" value="UniProtKB-KW"/>
</dbReference>
<keyword evidence="2" id="KW-0238">DNA-binding</keyword>
<dbReference type="InterPro" id="IPR011010">
    <property type="entry name" value="DNA_brk_join_enz"/>
</dbReference>